<accession>A0A0F9L3W1</accession>
<proteinExistence type="predicted"/>
<evidence type="ECO:0000313" key="1">
    <source>
        <dbReference type="EMBL" id="KKM22420.1"/>
    </source>
</evidence>
<name>A0A0F9L3W1_9ZZZZ</name>
<dbReference type="AlphaFoldDB" id="A0A0F9L3W1"/>
<protein>
    <submittedName>
        <fullName evidence="1">Uncharacterized protein</fullName>
    </submittedName>
</protein>
<organism evidence="1">
    <name type="scientific">marine sediment metagenome</name>
    <dbReference type="NCBI Taxonomy" id="412755"/>
    <lineage>
        <taxon>unclassified sequences</taxon>
        <taxon>metagenomes</taxon>
        <taxon>ecological metagenomes</taxon>
    </lineage>
</organism>
<sequence>MIKQNEPELTPQQALAQTLENCQPDTLLVCGTLPVRLGRAWHKQHPDKHYTELLLSAPNNGLALAHTHDLALIEGALEQLTHEEGILMLGQLRNFGTHQIAVIMTNESGWRLNDFLGLGFQRQARLLGTPARTLYTYNIDSYNRRRDWNNPRYWANPEMWDEDRE</sequence>
<comment type="caution">
    <text evidence="1">The sequence shown here is derived from an EMBL/GenBank/DDBJ whole genome shotgun (WGS) entry which is preliminary data.</text>
</comment>
<dbReference type="EMBL" id="LAZR01013335">
    <property type="protein sequence ID" value="KKM22420.1"/>
    <property type="molecule type" value="Genomic_DNA"/>
</dbReference>
<gene>
    <name evidence="1" type="ORF">LCGC14_1625540</name>
</gene>
<dbReference type="Pfam" id="PF19742">
    <property type="entry name" value="DUF6231"/>
    <property type="match status" value="1"/>
</dbReference>
<dbReference type="InterPro" id="IPR046199">
    <property type="entry name" value="DUF6231"/>
</dbReference>
<reference evidence="1" key="1">
    <citation type="journal article" date="2015" name="Nature">
        <title>Complex archaea that bridge the gap between prokaryotes and eukaryotes.</title>
        <authorList>
            <person name="Spang A."/>
            <person name="Saw J.H."/>
            <person name="Jorgensen S.L."/>
            <person name="Zaremba-Niedzwiedzka K."/>
            <person name="Martijn J."/>
            <person name="Lind A.E."/>
            <person name="van Eijk R."/>
            <person name="Schleper C."/>
            <person name="Guy L."/>
            <person name="Ettema T.J."/>
        </authorList>
    </citation>
    <scope>NUCLEOTIDE SEQUENCE</scope>
</reference>